<dbReference type="Pfam" id="PF00108">
    <property type="entry name" value="Thiolase_N"/>
    <property type="match status" value="1"/>
</dbReference>
<protein>
    <submittedName>
        <fullName evidence="10">Uncharacterized protein</fullName>
    </submittedName>
</protein>
<dbReference type="EMBL" id="LATX01001990">
    <property type="protein sequence ID" value="KTB35420.1"/>
    <property type="molecule type" value="Genomic_DNA"/>
</dbReference>
<dbReference type="Pfam" id="PF02803">
    <property type="entry name" value="Thiolase_C"/>
    <property type="match status" value="1"/>
</dbReference>
<dbReference type="eggNOG" id="KOG1389">
    <property type="taxonomic scope" value="Eukaryota"/>
</dbReference>
<dbReference type="GO" id="GO:0006635">
    <property type="term" value="P:fatty acid beta-oxidation"/>
    <property type="evidence" value="ECO:0007669"/>
    <property type="project" value="TreeGrafter"/>
</dbReference>
<comment type="pathway">
    <text evidence="1">Lipid metabolism; fatty acid metabolism.</text>
</comment>
<dbReference type="GO" id="GO:0003988">
    <property type="term" value="F:acetyl-CoA C-acyltransferase activity"/>
    <property type="evidence" value="ECO:0007669"/>
    <property type="project" value="UniProtKB-EC"/>
</dbReference>
<evidence type="ECO:0000259" key="8">
    <source>
        <dbReference type="Pfam" id="PF00108"/>
    </source>
</evidence>
<feature type="domain" description="Thiolase C-terminal" evidence="9">
    <location>
        <begin position="291"/>
        <end position="410"/>
    </location>
</feature>
<evidence type="ECO:0000256" key="1">
    <source>
        <dbReference type="ARBA" id="ARBA00004872"/>
    </source>
</evidence>
<gene>
    <name evidence="10" type="ORF">WG66_12018</name>
</gene>
<evidence type="ECO:0000259" key="9">
    <source>
        <dbReference type="Pfam" id="PF02803"/>
    </source>
</evidence>
<dbReference type="InterPro" id="IPR002155">
    <property type="entry name" value="Thiolase"/>
</dbReference>
<dbReference type="InterPro" id="IPR016039">
    <property type="entry name" value="Thiolase-like"/>
</dbReference>
<dbReference type="InterPro" id="IPR020616">
    <property type="entry name" value="Thiolase_N"/>
</dbReference>
<comment type="catalytic activity">
    <reaction evidence="5">
        <text>an acyl-CoA + acetyl-CoA = a 3-oxoacyl-CoA + CoA</text>
        <dbReference type="Rhea" id="RHEA:21564"/>
        <dbReference type="ChEBI" id="CHEBI:57287"/>
        <dbReference type="ChEBI" id="CHEBI:57288"/>
        <dbReference type="ChEBI" id="CHEBI:58342"/>
        <dbReference type="ChEBI" id="CHEBI:90726"/>
        <dbReference type="EC" id="2.3.1.16"/>
    </reaction>
</comment>
<dbReference type="Proteomes" id="UP000054988">
    <property type="component" value="Unassembled WGS sequence"/>
</dbReference>
<evidence type="ECO:0000256" key="2">
    <source>
        <dbReference type="ARBA" id="ARBA00010982"/>
    </source>
</evidence>
<dbReference type="NCBIfam" id="TIGR01930">
    <property type="entry name" value="AcCoA-C-Actrans"/>
    <property type="match status" value="1"/>
</dbReference>
<feature type="active site" description="Acyl-thioester intermediate" evidence="6">
    <location>
        <position position="112"/>
    </location>
</feature>
<reference evidence="10 11" key="1">
    <citation type="submission" date="2015-12" db="EMBL/GenBank/DDBJ databases">
        <title>Draft genome sequence of Moniliophthora roreri, the causal agent of frosty pod rot of cacao.</title>
        <authorList>
            <person name="Aime M.C."/>
            <person name="Diaz-Valderrama J.R."/>
            <person name="Kijpornyongpan T."/>
            <person name="Phillips-Mora W."/>
        </authorList>
    </citation>
    <scope>NUCLEOTIDE SEQUENCE [LARGE SCALE GENOMIC DNA]</scope>
    <source>
        <strain evidence="10 11">MCA 2952</strain>
    </source>
</reference>
<dbReference type="PIRSF" id="PIRSF000429">
    <property type="entry name" value="Ac-CoA_Ac_transf"/>
    <property type="match status" value="1"/>
</dbReference>
<sequence>MNRVKQIAAHLSGSSGVTALERKSPDDVVIVMAIRSPLCKAKKGGFRDARTDELMLEIFKHSITHSKVDPSLVGDICVGVVLAPDAMYHARAAALAAGFPDTVPIQSCNRFCSSGLMAITTIANQIRSGQIEIGLAIGVESMSENPDNGGPAQSELISCNPASADCPKPMGWTSENVAADFNITREEQDEFAARSHQRAEHAQSAGYFAKEIVPFTVFQKDPATGEKRQVVVSVDDGIRSGTTKEKLAKIRSAFPQWGNSTTTGGNASQITDGAAAVMLTTRRKAEELGLKILGKHVSTAIAGCPPRIMGVGPVYAIPLVLKQVGISQDDVDLFEVNEAFASQCVYTIKKLGLPIEKVNPNGGACALGHPLGCTGARQVVTGLNELERTQKKILVTSMCIGTGMGAAGVFVRE</sequence>
<evidence type="ECO:0000256" key="5">
    <source>
        <dbReference type="ARBA" id="ARBA00047605"/>
    </source>
</evidence>
<evidence type="ECO:0000313" key="11">
    <source>
        <dbReference type="Proteomes" id="UP000054988"/>
    </source>
</evidence>
<keyword evidence="3 7" id="KW-0808">Transferase</keyword>
<name>A0A0W0FGF3_MONRR</name>
<feature type="active site" description="Proton acceptor" evidence="6">
    <location>
        <position position="399"/>
    </location>
</feature>
<dbReference type="PANTHER" id="PTHR43853">
    <property type="entry name" value="3-KETOACYL-COA THIOLASE, PEROXISOMAL"/>
    <property type="match status" value="1"/>
</dbReference>
<dbReference type="GO" id="GO:0005777">
    <property type="term" value="C:peroxisome"/>
    <property type="evidence" value="ECO:0007669"/>
    <property type="project" value="TreeGrafter"/>
</dbReference>
<dbReference type="Gene3D" id="3.40.47.10">
    <property type="match status" value="2"/>
</dbReference>
<dbReference type="InterPro" id="IPR050215">
    <property type="entry name" value="Thiolase-like_sf_Thiolase"/>
</dbReference>
<evidence type="ECO:0000256" key="4">
    <source>
        <dbReference type="ARBA" id="ARBA00023315"/>
    </source>
</evidence>
<accession>A0A0W0FGF3</accession>
<proteinExistence type="inferred from homology"/>
<evidence type="ECO:0000256" key="3">
    <source>
        <dbReference type="ARBA" id="ARBA00022679"/>
    </source>
</evidence>
<feature type="active site" description="Proton acceptor" evidence="6">
    <location>
        <position position="369"/>
    </location>
</feature>
<dbReference type="FunFam" id="3.40.47.10:FF:000010">
    <property type="entry name" value="Acetyl-CoA acetyltransferase (Thiolase)"/>
    <property type="match status" value="1"/>
</dbReference>
<evidence type="ECO:0000313" key="10">
    <source>
        <dbReference type="EMBL" id="KTB35420.1"/>
    </source>
</evidence>
<comment type="similarity">
    <text evidence="2 7">Belongs to the thiolase-like superfamily. Thiolase family.</text>
</comment>
<comment type="caution">
    <text evidence="10">The sequence shown here is derived from an EMBL/GenBank/DDBJ whole genome shotgun (WGS) entry which is preliminary data.</text>
</comment>
<dbReference type="AlphaFoldDB" id="A0A0W0FGF3"/>
<keyword evidence="4 7" id="KW-0012">Acyltransferase</keyword>
<feature type="domain" description="Thiolase N-terminal" evidence="8">
    <location>
        <begin position="28"/>
        <end position="282"/>
    </location>
</feature>
<dbReference type="InterPro" id="IPR020617">
    <property type="entry name" value="Thiolase_C"/>
</dbReference>
<evidence type="ECO:0000256" key="7">
    <source>
        <dbReference type="RuleBase" id="RU003557"/>
    </source>
</evidence>
<dbReference type="PANTHER" id="PTHR43853:SF10">
    <property type="entry name" value="ACETYL-COA C-ACETYLTRANSFERASE"/>
    <property type="match status" value="1"/>
</dbReference>
<dbReference type="CDD" id="cd00751">
    <property type="entry name" value="thiolase"/>
    <property type="match status" value="1"/>
</dbReference>
<evidence type="ECO:0000256" key="6">
    <source>
        <dbReference type="PIRSR" id="PIRSR000429-1"/>
    </source>
</evidence>
<dbReference type="GO" id="GO:0010124">
    <property type="term" value="P:phenylacetate catabolic process"/>
    <property type="evidence" value="ECO:0007669"/>
    <property type="project" value="TreeGrafter"/>
</dbReference>
<dbReference type="SUPFAM" id="SSF53901">
    <property type="entry name" value="Thiolase-like"/>
    <property type="match status" value="2"/>
</dbReference>
<organism evidence="10 11">
    <name type="scientific">Moniliophthora roreri</name>
    <name type="common">Frosty pod rot fungus</name>
    <name type="synonym">Monilia roreri</name>
    <dbReference type="NCBI Taxonomy" id="221103"/>
    <lineage>
        <taxon>Eukaryota</taxon>
        <taxon>Fungi</taxon>
        <taxon>Dikarya</taxon>
        <taxon>Basidiomycota</taxon>
        <taxon>Agaricomycotina</taxon>
        <taxon>Agaricomycetes</taxon>
        <taxon>Agaricomycetidae</taxon>
        <taxon>Agaricales</taxon>
        <taxon>Marasmiineae</taxon>
        <taxon>Marasmiaceae</taxon>
        <taxon>Moniliophthora</taxon>
    </lineage>
</organism>